<feature type="region of interest" description="Disordered" evidence="2">
    <location>
        <begin position="192"/>
        <end position="212"/>
    </location>
</feature>
<dbReference type="AlphaFoldDB" id="A0A5N6PKW0"/>
<accession>A0A5N6PKW0</accession>
<keyword evidence="4" id="KW-1185">Reference proteome</keyword>
<dbReference type="OrthoDB" id="1934890at2759"/>
<evidence type="ECO:0000313" key="4">
    <source>
        <dbReference type="Proteomes" id="UP000326396"/>
    </source>
</evidence>
<comment type="caution">
    <text evidence="3">The sequence shown here is derived from an EMBL/GenBank/DDBJ whole genome shotgun (WGS) entry which is preliminary data.</text>
</comment>
<organism evidence="3 4">
    <name type="scientific">Mikania micrantha</name>
    <name type="common">bitter vine</name>
    <dbReference type="NCBI Taxonomy" id="192012"/>
    <lineage>
        <taxon>Eukaryota</taxon>
        <taxon>Viridiplantae</taxon>
        <taxon>Streptophyta</taxon>
        <taxon>Embryophyta</taxon>
        <taxon>Tracheophyta</taxon>
        <taxon>Spermatophyta</taxon>
        <taxon>Magnoliopsida</taxon>
        <taxon>eudicotyledons</taxon>
        <taxon>Gunneridae</taxon>
        <taxon>Pentapetalae</taxon>
        <taxon>asterids</taxon>
        <taxon>campanulids</taxon>
        <taxon>Asterales</taxon>
        <taxon>Asteraceae</taxon>
        <taxon>Asteroideae</taxon>
        <taxon>Heliantheae alliance</taxon>
        <taxon>Eupatorieae</taxon>
        <taxon>Mikania</taxon>
    </lineage>
</organism>
<reference evidence="3 4" key="1">
    <citation type="submission" date="2019-05" db="EMBL/GenBank/DDBJ databases">
        <title>Mikania micrantha, genome provides insights into the molecular mechanism of rapid growth.</title>
        <authorList>
            <person name="Liu B."/>
        </authorList>
    </citation>
    <scope>NUCLEOTIDE SEQUENCE [LARGE SCALE GENOMIC DNA]</scope>
    <source>
        <strain evidence="3">NLD-2019</strain>
        <tissue evidence="3">Leaf</tissue>
    </source>
</reference>
<evidence type="ECO:0000313" key="3">
    <source>
        <dbReference type="EMBL" id="KAD6794523.1"/>
    </source>
</evidence>
<proteinExistence type="predicted"/>
<dbReference type="PANTHER" id="PTHR33448:SF4">
    <property type="entry name" value="CHLOROPLAST PROTEIN HCF243"/>
    <property type="match status" value="1"/>
</dbReference>
<sequence>MVVGDEEVEEDEEESVVRRPRRHVFEDLEIVDDRIEGFQDEARVSVCIPPKNALLLMRCRSDPMKNEDLTNRTWEPAVATNEEEDEEFVDCENQIEKDMKEQQQQQVMVLDQEIVQVEGKQCQEQTNVQEDEANHDEAEDHNNGVLERESEVKERSEQVLPECLLMMMHEPKLSLNVSKETWVCSTDFIKRPSNRRKPPAPPTAIKPVGEDGGTATVRVADGGFPAVLRQPARLSCSLPMATVLEQKLANAVGYEPFVLTRCKSEPMKTAASKLLPESCVWENRKLERLSRATFGVGAAGLGF</sequence>
<protein>
    <submittedName>
        <fullName evidence="3">Uncharacterized protein</fullName>
    </submittedName>
</protein>
<keyword evidence="1" id="KW-0175">Coiled coil</keyword>
<feature type="coiled-coil region" evidence="1">
    <location>
        <begin position="81"/>
        <end position="120"/>
    </location>
</feature>
<evidence type="ECO:0000256" key="1">
    <source>
        <dbReference type="SAM" id="Coils"/>
    </source>
</evidence>
<name>A0A5N6PKW0_9ASTR</name>
<dbReference type="PANTHER" id="PTHR33448">
    <property type="entry name" value="CHLOROPLAST PROTEIN HCF243-RELATED"/>
    <property type="match status" value="1"/>
</dbReference>
<evidence type="ECO:0000256" key="2">
    <source>
        <dbReference type="SAM" id="MobiDB-lite"/>
    </source>
</evidence>
<feature type="region of interest" description="Disordered" evidence="2">
    <location>
        <begin position="121"/>
        <end position="153"/>
    </location>
</feature>
<gene>
    <name evidence="3" type="ORF">E3N88_05419</name>
</gene>
<dbReference type="EMBL" id="SZYD01000003">
    <property type="protein sequence ID" value="KAD6794523.1"/>
    <property type="molecule type" value="Genomic_DNA"/>
</dbReference>
<feature type="compositionally biased region" description="Basic and acidic residues" evidence="2">
    <location>
        <begin position="135"/>
        <end position="153"/>
    </location>
</feature>
<dbReference type="Proteomes" id="UP000326396">
    <property type="component" value="Linkage Group LG11"/>
</dbReference>